<dbReference type="GO" id="GO:0006886">
    <property type="term" value="P:intracellular protein transport"/>
    <property type="evidence" value="ECO:0007669"/>
    <property type="project" value="InterPro"/>
</dbReference>
<proteinExistence type="inferred from homology"/>
<dbReference type="Proteomes" id="UP000237105">
    <property type="component" value="Unassembled WGS sequence"/>
</dbReference>
<dbReference type="Gene3D" id="1.20.5.110">
    <property type="match status" value="1"/>
</dbReference>
<dbReference type="GO" id="GO:0000139">
    <property type="term" value="C:Golgi membrane"/>
    <property type="evidence" value="ECO:0007669"/>
    <property type="project" value="UniProtKB-SubCell"/>
</dbReference>
<evidence type="ECO:0000256" key="3">
    <source>
        <dbReference type="ARBA" id="ARBA00022448"/>
    </source>
</evidence>
<dbReference type="GO" id="GO:0048193">
    <property type="term" value="P:Golgi vesicle transport"/>
    <property type="evidence" value="ECO:0007669"/>
    <property type="project" value="InterPro"/>
</dbReference>
<sequence length="286" mass="32826">MPSAQDPFYVVKEEIQDSIDKLQSSFHHWECIPGDSGEQLHLAKELLASCESIEWQINNHRLMFYATTVIMTFAFVCFFFIQHSLQLLKAYFLDRKVDELDKTIAVAARDPALYGIDESELEKRRRWTSNARTQVSTVKKTLKRGKETGTGTTSANAMRQELMRLPNLHGTDRSNPYFANDNDDFISSESDRQLLLIKKQDEELDELSASVQRIGGVGLTIHEELLQQEKIIEDLDKEMDSTSNRLDFVQKKVAMVMKKAGAKGQMMMILFLVVLFIILFVLVFFT</sequence>
<feature type="domain" description="T-SNARE coiled-coil homology" evidence="11">
    <location>
        <begin position="194"/>
        <end position="256"/>
    </location>
</feature>
<evidence type="ECO:0000256" key="6">
    <source>
        <dbReference type="ARBA" id="ARBA00022989"/>
    </source>
</evidence>
<feature type="transmembrane region" description="Helical" evidence="10">
    <location>
        <begin position="267"/>
        <end position="285"/>
    </location>
</feature>
<dbReference type="Pfam" id="PF05739">
    <property type="entry name" value="SNARE"/>
    <property type="match status" value="1"/>
</dbReference>
<evidence type="ECO:0000256" key="1">
    <source>
        <dbReference type="ARBA" id="ARBA00004409"/>
    </source>
</evidence>
<dbReference type="Gene3D" id="1.20.58.90">
    <property type="match status" value="2"/>
</dbReference>
<dbReference type="EMBL" id="JXTB01000232">
    <property type="protein sequence ID" value="PON51496.1"/>
    <property type="molecule type" value="Genomic_DNA"/>
</dbReference>
<keyword evidence="7" id="KW-0333">Golgi apparatus</keyword>
<evidence type="ECO:0000256" key="8">
    <source>
        <dbReference type="ARBA" id="ARBA00023136"/>
    </source>
</evidence>
<evidence type="ECO:0000259" key="11">
    <source>
        <dbReference type="PROSITE" id="PS50192"/>
    </source>
</evidence>
<evidence type="ECO:0000256" key="5">
    <source>
        <dbReference type="ARBA" id="ARBA00022927"/>
    </source>
</evidence>
<feature type="coiled-coil region" evidence="9">
    <location>
        <begin position="225"/>
        <end position="252"/>
    </location>
</feature>
<evidence type="ECO:0000256" key="4">
    <source>
        <dbReference type="ARBA" id="ARBA00022692"/>
    </source>
</evidence>
<dbReference type="Pfam" id="PF09177">
    <property type="entry name" value="STX6_10_61_N"/>
    <property type="match status" value="2"/>
</dbReference>
<dbReference type="SUPFAM" id="SSF58038">
    <property type="entry name" value="SNARE fusion complex"/>
    <property type="match status" value="1"/>
</dbReference>
<protein>
    <submittedName>
        <fullName evidence="12">Syntaxin</fullName>
    </submittedName>
</protein>
<gene>
    <name evidence="12" type="ORF">PanWU01x14_215780</name>
</gene>
<comment type="subcellular location">
    <subcellularLocation>
        <location evidence="1">Golgi apparatus membrane</location>
        <topology evidence="1">Single-pass type IV membrane protein</topology>
    </subcellularLocation>
</comment>
<reference evidence="13" key="1">
    <citation type="submission" date="2016-06" db="EMBL/GenBank/DDBJ databases">
        <title>Parallel loss of symbiosis genes in relatives of nitrogen-fixing non-legume Parasponia.</title>
        <authorList>
            <person name="Van Velzen R."/>
            <person name="Holmer R."/>
            <person name="Bu F."/>
            <person name="Rutten L."/>
            <person name="Van Zeijl A."/>
            <person name="Liu W."/>
            <person name="Santuari L."/>
            <person name="Cao Q."/>
            <person name="Sharma T."/>
            <person name="Shen D."/>
            <person name="Roswanjaya Y."/>
            <person name="Wardhani T."/>
            <person name="Kalhor M.S."/>
            <person name="Jansen J."/>
            <person name="Van den Hoogen J."/>
            <person name="Gungor B."/>
            <person name="Hartog M."/>
            <person name="Hontelez J."/>
            <person name="Verver J."/>
            <person name="Yang W.-C."/>
            <person name="Schijlen E."/>
            <person name="Repin R."/>
            <person name="Schilthuizen M."/>
            <person name="Schranz E."/>
            <person name="Heidstra R."/>
            <person name="Miyata K."/>
            <person name="Fedorova E."/>
            <person name="Kohlen W."/>
            <person name="Bisseling T."/>
            <person name="Smit S."/>
            <person name="Geurts R."/>
        </authorList>
    </citation>
    <scope>NUCLEOTIDE SEQUENCE [LARGE SCALE GENOMIC DNA]</scope>
    <source>
        <strain evidence="13">cv. WU1-14</strain>
    </source>
</reference>
<dbReference type="InterPro" id="IPR000727">
    <property type="entry name" value="T_SNARE_dom"/>
</dbReference>
<dbReference type="InterPro" id="IPR010989">
    <property type="entry name" value="SNARE"/>
</dbReference>
<keyword evidence="5" id="KW-0653">Protein transport</keyword>
<evidence type="ECO:0000256" key="10">
    <source>
        <dbReference type="SAM" id="Phobius"/>
    </source>
</evidence>
<dbReference type="CDD" id="cd15841">
    <property type="entry name" value="SNARE_Qc"/>
    <property type="match status" value="1"/>
</dbReference>
<name>A0A2P5BRS8_PARAD</name>
<dbReference type="GO" id="GO:0005802">
    <property type="term" value="C:trans-Golgi network"/>
    <property type="evidence" value="ECO:0007669"/>
    <property type="project" value="UniProtKB-ARBA"/>
</dbReference>
<dbReference type="AlphaFoldDB" id="A0A2P5BRS8"/>
<dbReference type="InterPro" id="IPR006012">
    <property type="entry name" value="Syntaxin/epimorphin_CS"/>
</dbReference>
<evidence type="ECO:0000256" key="7">
    <source>
        <dbReference type="ARBA" id="ARBA00023034"/>
    </source>
</evidence>
<feature type="transmembrane region" description="Helical" evidence="10">
    <location>
        <begin position="62"/>
        <end position="81"/>
    </location>
</feature>
<keyword evidence="4 10" id="KW-0812">Transmembrane</keyword>
<keyword evidence="13" id="KW-1185">Reference proteome</keyword>
<dbReference type="SMART" id="SM00397">
    <property type="entry name" value="t_SNARE"/>
    <property type="match status" value="1"/>
</dbReference>
<comment type="similarity">
    <text evidence="2">Belongs to the syntaxin family.</text>
</comment>
<evidence type="ECO:0000313" key="12">
    <source>
        <dbReference type="EMBL" id="PON51496.1"/>
    </source>
</evidence>
<dbReference type="PROSITE" id="PS00914">
    <property type="entry name" value="SYNTAXIN"/>
    <property type="match status" value="1"/>
</dbReference>
<dbReference type="FunFam" id="1.20.5.110:FF:000034">
    <property type="entry name" value="syntaxin-61 isoform X1"/>
    <property type="match status" value="1"/>
</dbReference>
<organism evidence="12 13">
    <name type="scientific">Parasponia andersonii</name>
    <name type="common">Sponia andersonii</name>
    <dbReference type="NCBI Taxonomy" id="3476"/>
    <lineage>
        <taxon>Eukaryota</taxon>
        <taxon>Viridiplantae</taxon>
        <taxon>Streptophyta</taxon>
        <taxon>Embryophyta</taxon>
        <taxon>Tracheophyta</taxon>
        <taxon>Spermatophyta</taxon>
        <taxon>Magnoliopsida</taxon>
        <taxon>eudicotyledons</taxon>
        <taxon>Gunneridae</taxon>
        <taxon>Pentapetalae</taxon>
        <taxon>rosids</taxon>
        <taxon>fabids</taxon>
        <taxon>Rosales</taxon>
        <taxon>Cannabaceae</taxon>
        <taxon>Parasponia</taxon>
    </lineage>
</organism>
<evidence type="ECO:0000313" key="13">
    <source>
        <dbReference type="Proteomes" id="UP000237105"/>
    </source>
</evidence>
<dbReference type="GO" id="GO:0005484">
    <property type="term" value="F:SNAP receptor activity"/>
    <property type="evidence" value="ECO:0007669"/>
    <property type="project" value="InterPro"/>
</dbReference>
<dbReference type="SUPFAM" id="SSF47661">
    <property type="entry name" value="t-snare proteins"/>
    <property type="match status" value="2"/>
</dbReference>
<dbReference type="InterPro" id="IPR015260">
    <property type="entry name" value="Syntaxin-6/10/61_N"/>
</dbReference>
<keyword evidence="9" id="KW-0175">Coiled coil</keyword>
<accession>A0A2P5BRS8</accession>
<keyword evidence="6 10" id="KW-1133">Transmembrane helix</keyword>
<keyword evidence="8 10" id="KW-0472">Membrane</keyword>
<keyword evidence="3" id="KW-0813">Transport</keyword>
<comment type="caution">
    <text evidence="12">The sequence shown here is derived from an EMBL/GenBank/DDBJ whole genome shotgun (WGS) entry which is preliminary data.</text>
</comment>
<dbReference type="PROSITE" id="PS50192">
    <property type="entry name" value="T_SNARE"/>
    <property type="match status" value="1"/>
</dbReference>
<dbReference type="CDD" id="cd21445">
    <property type="entry name" value="SNARE_NTD_AtSYP61-like"/>
    <property type="match status" value="1"/>
</dbReference>
<dbReference type="STRING" id="3476.A0A2P5BRS8"/>
<dbReference type="PANTHER" id="PTHR12791">
    <property type="entry name" value="GOLGI SNARE BET1-RELATED"/>
    <property type="match status" value="1"/>
</dbReference>
<evidence type="ECO:0000256" key="9">
    <source>
        <dbReference type="SAM" id="Coils"/>
    </source>
</evidence>
<dbReference type="OrthoDB" id="546861at2759"/>
<evidence type="ECO:0000256" key="2">
    <source>
        <dbReference type="ARBA" id="ARBA00009063"/>
    </source>
</evidence>